<name>A0A833VQ17_9POAL</name>
<keyword evidence="2" id="KW-1185">Reference proteome</keyword>
<evidence type="ECO:0000313" key="2">
    <source>
        <dbReference type="Proteomes" id="UP000623129"/>
    </source>
</evidence>
<gene>
    <name evidence="1" type="ORF">FCM35_KLT04177</name>
</gene>
<reference evidence="1" key="1">
    <citation type="submission" date="2020-01" db="EMBL/GenBank/DDBJ databases">
        <title>Genome sequence of Kobresia littledalei, the first chromosome-level genome in the family Cyperaceae.</title>
        <authorList>
            <person name="Qu G."/>
        </authorList>
    </citation>
    <scope>NUCLEOTIDE SEQUENCE</scope>
    <source>
        <strain evidence="1">C.B.Clarke</strain>
        <tissue evidence="1">Leaf</tissue>
    </source>
</reference>
<protein>
    <submittedName>
        <fullName evidence="1">Uncharacterized protein</fullName>
    </submittedName>
</protein>
<dbReference type="AlphaFoldDB" id="A0A833VQ17"/>
<dbReference type="EMBL" id="SWLB01000013">
    <property type="protein sequence ID" value="KAF3330823.1"/>
    <property type="molecule type" value="Genomic_DNA"/>
</dbReference>
<dbReference type="OrthoDB" id="694116at2759"/>
<accession>A0A833VQ17</accession>
<comment type="caution">
    <text evidence="1">The sequence shown here is derived from an EMBL/GenBank/DDBJ whole genome shotgun (WGS) entry which is preliminary data.</text>
</comment>
<evidence type="ECO:0000313" key="1">
    <source>
        <dbReference type="EMBL" id="KAF3330823.1"/>
    </source>
</evidence>
<dbReference type="Proteomes" id="UP000623129">
    <property type="component" value="Unassembled WGS sequence"/>
</dbReference>
<organism evidence="1 2">
    <name type="scientific">Carex littledalei</name>
    <dbReference type="NCBI Taxonomy" id="544730"/>
    <lineage>
        <taxon>Eukaryota</taxon>
        <taxon>Viridiplantae</taxon>
        <taxon>Streptophyta</taxon>
        <taxon>Embryophyta</taxon>
        <taxon>Tracheophyta</taxon>
        <taxon>Spermatophyta</taxon>
        <taxon>Magnoliopsida</taxon>
        <taxon>Liliopsida</taxon>
        <taxon>Poales</taxon>
        <taxon>Cyperaceae</taxon>
        <taxon>Cyperoideae</taxon>
        <taxon>Cariceae</taxon>
        <taxon>Carex</taxon>
        <taxon>Carex subgen. Euthyceras</taxon>
    </lineage>
</organism>
<proteinExistence type="predicted"/>
<sequence length="116" mass="13807">MDPFSTGEAISTKGGSMMLWHAEQMAQWERQVERRQLFLKSYQFSAPSPAPRTFSKRLGRSLVQNRRLVWTRLRRLPCLVWSTLRRRSGARKWARLVVLPKGNRYYRSRPVFECFC</sequence>